<comment type="caution">
    <text evidence="4">The sequence shown here is derived from an EMBL/GenBank/DDBJ whole genome shotgun (WGS) entry which is preliminary data.</text>
</comment>
<reference evidence="4 5" key="1">
    <citation type="submission" date="2018-06" db="EMBL/GenBank/DDBJ databases">
        <title>Sphaerisporangium craniellae sp. nov., isolated from a marine sponge in the South China Sea.</title>
        <authorList>
            <person name="Li L."/>
        </authorList>
    </citation>
    <scope>NUCLEOTIDE SEQUENCE [LARGE SCALE GENOMIC DNA]</scope>
    <source>
        <strain evidence="4 5">LHW63015</strain>
    </source>
</reference>
<dbReference type="OrthoDB" id="9797217at2"/>
<evidence type="ECO:0000256" key="2">
    <source>
        <dbReference type="ARBA" id="ARBA00047778"/>
    </source>
</evidence>
<comment type="similarity">
    <text evidence="3">Belongs to the urease gamma subunit family.</text>
</comment>
<dbReference type="InterPro" id="IPR050069">
    <property type="entry name" value="Urease_subunit"/>
</dbReference>
<organism evidence="4 5">
    <name type="scientific">Spongiactinospora rosea</name>
    <dbReference type="NCBI Taxonomy" id="2248750"/>
    <lineage>
        <taxon>Bacteria</taxon>
        <taxon>Bacillati</taxon>
        <taxon>Actinomycetota</taxon>
        <taxon>Actinomycetes</taxon>
        <taxon>Streptosporangiales</taxon>
        <taxon>Streptosporangiaceae</taxon>
        <taxon>Spongiactinospora</taxon>
    </lineage>
</organism>
<dbReference type="Pfam" id="PF00547">
    <property type="entry name" value="Urease_gamma"/>
    <property type="match status" value="1"/>
</dbReference>
<dbReference type="AlphaFoldDB" id="A0A366LYY0"/>
<dbReference type="NCBIfam" id="TIGR00193">
    <property type="entry name" value="urease_gam"/>
    <property type="match status" value="1"/>
</dbReference>
<gene>
    <name evidence="4" type="ORF">DP939_14550</name>
</gene>
<dbReference type="InterPro" id="IPR036463">
    <property type="entry name" value="Urease_gamma_sf"/>
</dbReference>
<dbReference type="GO" id="GO:0016151">
    <property type="term" value="F:nickel cation binding"/>
    <property type="evidence" value="ECO:0007669"/>
    <property type="project" value="InterPro"/>
</dbReference>
<comment type="subcellular location">
    <subcellularLocation>
        <location evidence="3">Cytoplasm</location>
    </subcellularLocation>
</comment>
<evidence type="ECO:0000256" key="3">
    <source>
        <dbReference type="RuleBase" id="RU003850"/>
    </source>
</evidence>
<dbReference type="PANTHER" id="PTHR33569:SF1">
    <property type="entry name" value="UREASE"/>
    <property type="match status" value="1"/>
</dbReference>
<keyword evidence="1 3" id="KW-0378">Hydrolase</keyword>
<evidence type="ECO:0000313" key="5">
    <source>
        <dbReference type="Proteomes" id="UP000253303"/>
    </source>
</evidence>
<dbReference type="EMBL" id="QMEY01000005">
    <property type="protein sequence ID" value="RBQ19166.1"/>
    <property type="molecule type" value="Genomic_DNA"/>
</dbReference>
<dbReference type="PANTHER" id="PTHR33569">
    <property type="entry name" value="UREASE"/>
    <property type="match status" value="1"/>
</dbReference>
<sequence length="107" mass="11865">MRLSPRDRELLLVHVAADLAGRRRSQGVKLNYPEAVAIIISYVLEEARAGRQGVAELMDSATRVVGHHECMEGVPEMMRDLAVEATFPDGTKMVVLQEPIKQDEPTP</sequence>
<dbReference type="Gene3D" id="3.30.280.10">
    <property type="entry name" value="Urease, gamma-like subunit"/>
    <property type="match status" value="1"/>
</dbReference>
<evidence type="ECO:0000313" key="4">
    <source>
        <dbReference type="EMBL" id="RBQ19166.1"/>
    </source>
</evidence>
<keyword evidence="5" id="KW-1185">Reference proteome</keyword>
<dbReference type="GO" id="GO:0009039">
    <property type="term" value="F:urease activity"/>
    <property type="evidence" value="ECO:0007669"/>
    <property type="project" value="UniProtKB-EC"/>
</dbReference>
<dbReference type="InterPro" id="IPR002026">
    <property type="entry name" value="Urease_gamma/gamma-beta_su"/>
</dbReference>
<dbReference type="SUPFAM" id="SSF54111">
    <property type="entry name" value="Urease, gamma-subunit"/>
    <property type="match status" value="1"/>
</dbReference>
<dbReference type="NCBIfam" id="NF009712">
    <property type="entry name" value="PRK13241.1"/>
    <property type="match status" value="1"/>
</dbReference>
<proteinExistence type="inferred from homology"/>
<dbReference type="RefSeq" id="WP_113981226.1">
    <property type="nucleotide sequence ID" value="NZ_QMEY01000005.1"/>
</dbReference>
<dbReference type="GO" id="GO:0043419">
    <property type="term" value="P:urea catabolic process"/>
    <property type="evidence" value="ECO:0007669"/>
    <property type="project" value="InterPro"/>
</dbReference>
<protein>
    <recommendedName>
        <fullName evidence="3">Urease subunit gamma</fullName>
        <ecNumber evidence="3">3.5.1.5</ecNumber>
    </recommendedName>
</protein>
<name>A0A366LYY0_9ACTN</name>
<evidence type="ECO:0000256" key="1">
    <source>
        <dbReference type="ARBA" id="ARBA00022801"/>
    </source>
</evidence>
<comment type="catalytic activity">
    <reaction evidence="2 3">
        <text>urea + 2 H2O + H(+) = hydrogencarbonate + 2 NH4(+)</text>
        <dbReference type="Rhea" id="RHEA:20557"/>
        <dbReference type="ChEBI" id="CHEBI:15377"/>
        <dbReference type="ChEBI" id="CHEBI:15378"/>
        <dbReference type="ChEBI" id="CHEBI:16199"/>
        <dbReference type="ChEBI" id="CHEBI:17544"/>
        <dbReference type="ChEBI" id="CHEBI:28938"/>
        <dbReference type="EC" id="3.5.1.5"/>
    </reaction>
</comment>
<dbReference type="GO" id="GO:0005737">
    <property type="term" value="C:cytoplasm"/>
    <property type="evidence" value="ECO:0007669"/>
    <property type="project" value="UniProtKB-SubCell"/>
</dbReference>
<dbReference type="Proteomes" id="UP000253303">
    <property type="component" value="Unassembled WGS sequence"/>
</dbReference>
<dbReference type="CDD" id="cd00390">
    <property type="entry name" value="Urease_gamma"/>
    <property type="match status" value="1"/>
</dbReference>
<dbReference type="EC" id="3.5.1.5" evidence="3"/>
<accession>A0A366LYY0</accession>